<feature type="compositionally biased region" description="Basic and acidic residues" evidence="1">
    <location>
        <begin position="14"/>
        <end position="24"/>
    </location>
</feature>
<feature type="compositionally biased region" description="Basic and acidic residues" evidence="1">
    <location>
        <begin position="63"/>
        <end position="73"/>
    </location>
</feature>
<name>A0A1H6ZD50_9GAMM</name>
<dbReference type="EMBL" id="FNYQ01000111">
    <property type="protein sequence ID" value="SEJ47450.1"/>
    <property type="molecule type" value="Genomic_DNA"/>
</dbReference>
<organism evidence="2 3">
    <name type="scientific">Azotobacter beijerinckii</name>
    <dbReference type="NCBI Taxonomy" id="170623"/>
    <lineage>
        <taxon>Bacteria</taxon>
        <taxon>Pseudomonadati</taxon>
        <taxon>Pseudomonadota</taxon>
        <taxon>Gammaproteobacteria</taxon>
        <taxon>Pseudomonadales</taxon>
        <taxon>Pseudomonadaceae</taxon>
        <taxon>Azotobacter</taxon>
    </lineage>
</organism>
<evidence type="ECO:0000313" key="2">
    <source>
        <dbReference type="EMBL" id="SEJ47450.1"/>
    </source>
</evidence>
<feature type="region of interest" description="Disordered" evidence="1">
    <location>
        <begin position="8"/>
        <end position="110"/>
    </location>
</feature>
<dbReference type="RefSeq" id="WP_139204402.1">
    <property type="nucleotide sequence ID" value="NZ_FNYQ01000111.1"/>
</dbReference>
<sequence>MLKKLFALFKRKKEAAPPRPEHRPTSGPLARQTIHSSQPSSDNPMLNPLHPLNPANPIYFVDDDCRRRSHEPPSSHCSGSSWGGSDSGGSSCSSSSDSGSSCSSSSSSCD</sequence>
<accession>A0A1H6ZD50</accession>
<proteinExistence type="predicted"/>
<evidence type="ECO:0000256" key="1">
    <source>
        <dbReference type="SAM" id="MobiDB-lite"/>
    </source>
</evidence>
<protein>
    <submittedName>
        <fullName evidence="2">Uncharacterized protein</fullName>
    </submittedName>
</protein>
<evidence type="ECO:0000313" key="3">
    <source>
        <dbReference type="Proteomes" id="UP000199250"/>
    </source>
</evidence>
<dbReference type="AlphaFoldDB" id="A0A1H6ZD50"/>
<feature type="compositionally biased region" description="Low complexity" evidence="1">
    <location>
        <begin position="88"/>
        <end position="110"/>
    </location>
</feature>
<feature type="compositionally biased region" description="Low complexity" evidence="1">
    <location>
        <begin position="43"/>
        <end position="57"/>
    </location>
</feature>
<dbReference type="Proteomes" id="UP000199250">
    <property type="component" value="Unassembled WGS sequence"/>
</dbReference>
<reference evidence="2 3" key="1">
    <citation type="submission" date="2016-10" db="EMBL/GenBank/DDBJ databases">
        <authorList>
            <person name="de Groot N.N."/>
        </authorList>
    </citation>
    <scope>NUCLEOTIDE SEQUENCE [LARGE SCALE GENOMIC DNA]</scope>
    <source>
        <strain evidence="2 3">DSM 373</strain>
    </source>
</reference>
<gene>
    <name evidence="2" type="ORF">SAMN04244572_04146</name>
</gene>
<feature type="compositionally biased region" description="Polar residues" evidence="1">
    <location>
        <begin position="33"/>
        <end position="42"/>
    </location>
</feature>